<organism evidence="4 5">
    <name type="scientific">Clostridium niameyense</name>
    <dbReference type="NCBI Taxonomy" id="1622073"/>
    <lineage>
        <taxon>Bacteria</taxon>
        <taxon>Bacillati</taxon>
        <taxon>Bacillota</taxon>
        <taxon>Clostridia</taxon>
        <taxon>Eubacteriales</taxon>
        <taxon>Clostridiaceae</taxon>
        <taxon>Clostridium</taxon>
    </lineage>
</organism>
<name>A0A6M0RBF2_9CLOT</name>
<dbReference type="SUPFAM" id="SSF50249">
    <property type="entry name" value="Nucleic acid-binding proteins"/>
    <property type="match status" value="1"/>
</dbReference>
<evidence type="ECO:0000313" key="5">
    <source>
        <dbReference type="Proteomes" id="UP000473885"/>
    </source>
</evidence>
<comment type="subunit">
    <text evidence="2">Homotetramer.</text>
</comment>
<dbReference type="PANTHER" id="PTHR10302">
    <property type="entry name" value="SINGLE-STRANDED DNA-BINDING PROTEIN"/>
    <property type="match status" value="1"/>
</dbReference>
<dbReference type="InterPro" id="IPR000424">
    <property type="entry name" value="Primosome_PriB/ssb"/>
</dbReference>
<proteinExistence type="inferred from homology"/>
<dbReference type="HAMAP" id="MF_00984">
    <property type="entry name" value="SSB"/>
    <property type="match status" value="1"/>
</dbReference>
<dbReference type="GO" id="GO:0003697">
    <property type="term" value="F:single-stranded DNA binding"/>
    <property type="evidence" value="ECO:0007669"/>
    <property type="project" value="UniProtKB-UniRule"/>
</dbReference>
<evidence type="ECO:0000256" key="1">
    <source>
        <dbReference type="ARBA" id="ARBA00023125"/>
    </source>
</evidence>
<dbReference type="PANTHER" id="PTHR10302:SF27">
    <property type="entry name" value="SINGLE-STRANDED DNA-BINDING PROTEIN"/>
    <property type="match status" value="1"/>
</dbReference>
<sequence length="130" mass="14527">MNKIVLIGRLTKDPELSFIPGSGTATCKFVLAVDRRFKKDGQAEVDFIPIVVWGKQAEATANYMSKGKLVAVNGRIQTRSYEAKDGTRRYVTEVIAEETQFLEWGDRTGNNPNTNFEDDVIPVNDGEIPF</sequence>
<evidence type="ECO:0000256" key="2">
    <source>
        <dbReference type="HAMAP-Rule" id="MF_00984"/>
    </source>
</evidence>
<dbReference type="GO" id="GO:0009295">
    <property type="term" value="C:nucleoid"/>
    <property type="evidence" value="ECO:0007669"/>
    <property type="project" value="TreeGrafter"/>
</dbReference>
<dbReference type="CDD" id="cd04496">
    <property type="entry name" value="SSB_OBF"/>
    <property type="match status" value="1"/>
</dbReference>
<dbReference type="RefSeq" id="WP_163248742.1">
    <property type="nucleotide sequence ID" value="NZ_SXDP01000002.1"/>
</dbReference>
<dbReference type="PROSITE" id="PS50935">
    <property type="entry name" value="SSB"/>
    <property type="match status" value="1"/>
</dbReference>
<gene>
    <name evidence="4" type="ORF">FDF74_04720</name>
</gene>
<dbReference type="Proteomes" id="UP000473885">
    <property type="component" value="Unassembled WGS sequence"/>
</dbReference>
<reference evidence="4 5" key="1">
    <citation type="submission" date="2019-04" db="EMBL/GenBank/DDBJ databases">
        <title>Genome sequencing of Clostridium botulinum Groups I-IV and Clostridium butyricum.</title>
        <authorList>
            <person name="Brunt J."/>
            <person name="Van Vliet A.H.M."/>
            <person name="Stringer S.C."/>
            <person name="Carter A.T."/>
            <person name="Peck M.W."/>
        </authorList>
    </citation>
    <scope>NUCLEOTIDE SEQUENCE [LARGE SCALE GENOMIC DNA]</scope>
    <source>
        <strain evidence="4 5">IFR 18/094</strain>
    </source>
</reference>
<dbReference type="InterPro" id="IPR012340">
    <property type="entry name" value="NA-bd_OB-fold"/>
</dbReference>
<accession>A0A6M0RBF2</accession>
<protein>
    <recommendedName>
        <fullName evidence="2 3">Single-stranded DNA-binding protein</fullName>
        <shortName evidence="2">SSB</shortName>
    </recommendedName>
</protein>
<dbReference type="EMBL" id="SXDP01000002">
    <property type="protein sequence ID" value="NEZ46518.1"/>
    <property type="molecule type" value="Genomic_DNA"/>
</dbReference>
<keyword evidence="5" id="KW-1185">Reference proteome</keyword>
<dbReference type="GO" id="GO:0006260">
    <property type="term" value="P:DNA replication"/>
    <property type="evidence" value="ECO:0007669"/>
    <property type="project" value="InterPro"/>
</dbReference>
<keyword evidence="1 2" id="KW-0238">DNA-binding</keyword>
<evidence type="ECO:0000256" key="3">
    <source>
        <dbReference type="PIRNR" id="PIRNR002070"/>
    </source>
</evidence>
<dbReference type="PIRSF" id="PIRSF002070">
    <property type="entry name" value="SSB"/>
    <property type="match status" value="1"/>
</dbReference>
<comment type="caution">
    <text evidence="2">Lacks conserved residue(s) required for the propagation of feature annotation.</text>
</comment>
<dbReference type="AlphaFoldDB" id="A0A6M0RBF2"/>
<comment type="caution">
    <text evidence="4">The sequence shown here is derived from an EMBL/GenBank/DDBJ whole genome shotgun (WGS) entry which is preliminary data.</text>
</comment>
<dbReference type="Gene3D" id="2.40.50.140">
    <property type="entry name" value="Nucleic acid-binding proteins"/>
    <property type="match status" value="1"/>
</dbReference>
<evidence type="ECO:0000313" key="4">
    <source>
        <dbReference type="EMBL" id="NEZ46518.1"/>
    </source>
</evidence>
<dbReference type="Pfam" id="PF00436">
    <property type="entry name" value="SSB"/>
    <property type="match status" value="1"/>
</dbReference>
<dbReference type="NCBIfam" id="TIGR00621">
    <property type="entry name" value="ssb"/>
    <property type="match status" value="1"/>
</dbReference>
<dbReference type="InterPro" id="IPR011344">
    <property type="entry name" value="ssDNA-bd"/>
</dbReference>